<dbReference type="Gene3D" id="2.160.10.10">
    <property type="entry name" value="Hexapeptide repeat proteins"/>
    <property type="match status" value="1"/>
</dbReference>
<dbReference type="FunFam" id="3.30.40.10:FF:000019">
    <property type="entry name" value="RBR-type E3 ubiquitin transferase"/>
    <property type="match status" value="1"/>
</dbReference>
<keyword evidence="13" id="KW-0862">Zinc</keyword>
<dbReference type="GO" id="GO:0008270">
    <property type="term" value="F:zinc ion binding"/>
    <property type="evidence" value="ECO:0007669"/>
    <property type="project" value="UniProtKB-KW"/>
</dbReference>
<reference evidence="24 25" key="1">
    <citation type="submission" date="2019-11" db="EMBL/GenBank/DDBJ databases">
        <title>Venturia inaequalis Genome Resource.</title>
        <authorList>
            <person name="Lichtner F.J."/>
        </authorList>
    </citation>
    <scope>NUCLEOTIDE SEQUENCE [LARGE SCALE GENOMIC DNA]</scope>
    <source>
        <strain evidence="24">Bline_iso_100314</strain>
    </source>
</reference>
<feature type="compositionally biased region" description="Acidic residues" evidence="20">
    <location>
        <begin position="669"/>
        <end position="683"/>
    </location>
</feature>
<dbReference type="CDD" id="cd16625">
    <property type="entry name" value="RING-HC_RBR_HEL2-like"/>
    <property type="match status" value="1"/>
</dbReference>
<dbReference type="PROSITE" id="PS00518">
    <property type="entry name" value="ZF_RING_1"/>
    <property type="match status" value="2"/>
</dbReference>
<comment type="caution">
    <text evidence="24">The sequence shown here is derived from an EMBL/GenBank/DDBJ whole genome shotgun (WGS) entry which is preliminary data.</text>
</comment>
<organism evidence="24 25">
    <name type="scientific">Venturia inaequalis</name>
    <name type="common">Apple scab fungus</name>
    <dbReference type="NCBI Taxonomy" id="5025"/>
    <lineage>
        <taxon>Eukaryota</taxon>
        <taxon>Fungi</taxon>
        <taxon>Dikarya</taxon>
        <taxon>Ascomycota</taxon>
        <taxon>Pezizomycotina</taxon>
        <taxon>Dothideomycetes</taxon>
        <taxon>Pleosporomycetidae</taxon>
        <taxon>Venturiales</taxon>
        <taxon>Venturiaceae</taxon>
        <taxon>Venturia</taxon>
    </lineage>
</organism>
<evidence type="ECO:0000256" key="8">
    <source>
        <dbReference type="ARBA" id="ARBA00022679"/>
    </source>
</evidence>
<dbReference type="InterPro" id="IPR056764">
    <property type="entry name" value="LbH_EIF2B3/5"/>
</dbReference>
<dbReference type="Gene3D" id="3.30.40.10">
    <property type="entry name" value="Zinc/RING finger domain, C3HC4 (zinc finger)"/>
    <property type="match status" value="1"/>
</dbReference>
<dbReference type="Pfam" id="PF22191">
    <property type="entry name" value="IBR_1"/>
    <property type="match status" value="1"/>
</dbReference>
<evidence type="ECO:0000256" key="15">
    <source>
        <dbReference type="ARBA" id="ARBA00031190"/>
    </source>
</evidence>
<dbReference type="Gene3D" id="1.25.40.180">
    <property type="match status" value="1"/>
</dbReference>
<evidence type="ECO:0000256" key="10">
    <source>
        <dbReference type="ARBA" id="ARBA00022737"/>
    </source>
</evidence>
<evidence type="ECO:0000313" key="24">
    <source>
        <dbReference type="EMBL" id="KAE9973119.1"/>
    </source>
</evidence>
<gene>
    <name evidence="24" type="ORF">BLS_003746</name>
</gene>
<evidence type="ECO:0000256" key="4">
    <source>
        <dbReference type="ARBA" id="ARBA00012251"/>
    </source>
</evidence>
<dbReference type="InterPro" id="IPR029044">
    <property type="entry name" value="Nucleotide-diphossugar_trans"/>
</dbReference>
<dbReference type="CDD" id="cd20346">
    <property type="entry name" value="BRcat_RBR_ANKIB1"/>
    <property type="match status" value="1"/>
</dbReference>
<dbReference type="PANTHER" id="PTHR45887:SF1">
    <property type="entry name" value="TRANSLATION INITIATION FACTOR EIF-2B SUBUNIT EPSILON"/>
    <property type="match status" value="1"/>
</dbReference>
<dbReference type="InterPro" id="IPR001841">
    <property type="entry name" value="Znf_RING"/>
</dbReference>
<dbReference type="InterPro" id="IPR044066">
    <property type="entry name" value="TRIAD_supradom"/>
</dbReference>
<evidence type="ECO:0000256" key="16">
    <source>
        <dbReference type="ARBA" id="ARBA00044144"/>
    </source>
</evidence>
<proteinExistence type="inferred from homology"/>
<dbReference type="CDD" id="cd04197">
    <property type="entry name" value="eIF-2B_epsilon_N"/>
    <property type="match status" value="1"/>
</dbReference>
<accession>A0A8H3YTP7</accession>
<dbReference type="EC" id="2.3.2.31" evidence="4"/>
<keyword evidence="10" id="KW-0677">Repeat</keyword>
<keyword evidence="7" id="KW-0648">Protein biosynthesis</keyword>
<dbReference type="CDD" id="cd11558">
    <property type="entry name" value="W2_eIF2B_epsilon"/>
    <property type="match status" value="1"/>
</dbReference>
<dbReference type="SUPFAM" id="SSF53448">
    <property type="entry name" value="Nucleotide-diphospho-sugar transferases"/>
    <property type="match status" value="1"/>
</dbReference>
<evidence type="ECO:0000256" key="6">
    <source>
        <dbReference type="ARBA" id="ARBA00022490"/>
    </source>
</evidence>
<evidence type="ECO:0000313" key="25">
    <source>
        <dbReference type="Proteomes" id="UP000433883"/>
    </source>
</evidence>
<dbReference type="Pfam" id="PF00097">
    <property type="entry name" value="zf-C3HC4"/>
    <property type="match status" value="1"/>
</dbReference>
<dbReference type="Pfam" id="PF25084">
    <property type="entry name" value="LbH_EIF2B"/>
    <property type="match status" value="1"/>
</dbReference>
<comment type="catalytic activity">
    <reaction evidence="1">
        <text>[E2 ubiquitin-conjugating enzyme]-S-ubiquitinyl-L-cysteine + [acceptor protein]-L-lysine = [E2 ubiquitin-conjugating enzyme]-L-cysteine + [acceptor protein]-N(6)-ubiquitinyl-L-lysine.</text>
        <dbReference type="EC" id="2.3.2.31"/>
    </reaction>
</comment>
<evidence type="ECO:0000256" key="17">
    <source>
        <dbReference type="ARBA" id="ARBA00044345"/>
    </source>
</evidence>
<keyword evidence="12" id="KW-0833">Ubl conjugation pathway</keyword>
<dbReference type="InterPro" id="IPR017907">
    <property type="entry name" value="Znf_RING_CS"/>
</dbReference>
<dbReference type="InterPro" id="IPR002867">
    <property type="entry name" value="IBR_dom"/>
</dbReference>
<name>A0A8H3YTP7_VENIN</name>
<dbReference type="GO" id="GO:0061630">
    <property type="term" value="F:ubiquitin protein ligase activity"/>
    <property type="evidence" value="ECO:0007669"/>
    <property type="project" value="UniProtKB-EC"/>
</dbReference>
<protein>
    <recommendedName>
        <fullName evidence="5">Mannose-1-phosphate guanyltransferase</fullName>
        <ecNumber evidence="4">2.3.2.31</ecNumber>
    </recommendedName>
    <alternativeName>
        <fullName evidence="15">GDP-mannose pyrophosphorylase</fullName>
    </alternativeName>
    <alternativeName>
        <fullName evidence="14">GTP-mannose-1-phosphate guanylyltransferase</fullName>
    </alternativeName>
    <alternativeName>
        <fullName evidence="16">Translation initiation factor eIF2B subunit epsilon</fullName>
    </alternativeName>
    <alternativeName>
        <fullName evidence="17">eIF2B GDP-GTP exchange factor subunit epsilon</fullName>
    </alternativeName>
</protein>
<evidence type="ECO:0000256" key="14">
    <source>
        <dbReference type="ARBA" id="ARBA00030179"/>
    </source>
</evidence>
<evidence type="ECO:0000256" key="1">
    <source>
        <dbReference type="ARBA" id="ARBA00001798"/>
    </source>
</evidence>
<evidence type="ECO:0000259" key="22">
    <source>
        <dbReference type="PROSITE" id="PS51363"/>
    </source>
</evidence>
<dbReference type="GO" id="GO:0005851">
    <property type="term" value="C:eukaryotic translation initiation factor 2B complex"/>
    <property type="evidence" value="ECO:0007669"/>
    <property type="project" value="TreeGrafter"/>
</dbReference>
<keyword evidence="8" id="KW-0808">Transferase</keyword>
<comment type="subcellular location">
    <subcellularLocation>
        <location evidence="2">Cytoplasm</location>
        <location evidence="2">Cytosol</location>
    </subcellularLocation>
</comment>
<feature type="compositionally biased region" description="Acidic residues" evidence="20">
    <location>
        <begin position="828"/>
        <end position="853"/>
    </location>
</feature>
<keyword evidence="9" id="KW-0479">Metal-binding</keyword>
<dbReference type="PROSITE" id="PS51873">
    <property type="entry name" value="TRIAD"/>
    <property type="match status" value="1"/>
</dbReference>
<dbReference type="SMART" id="SM00647">
    <property type="entry name" value="IBR"/>
    <property type="match status" value="2"/>
</dbReference>
<dbReference type="Proteomes" id="UP000433883">
    <property type="component" value="Unassembled WGS sequence"/>
</dbReference>
<dbReference type="Pfam" id="PF21235">
    <property type="entry name" value="UBA_ARI1"/>
    <property type="match status" value="1"/>
</dbReference>
<dbReference type="InterPro" id="IPR048962">
    <property type="entry name" value="ARIH1-like_UBL"/>
</dbReference>
<dbReference type="GO" id="GO:0003743">
    <property type="term" value="F:translation initiation factor activity"/>
    <property type="evidence" value="ECO:0007669"/>
    <property type="project" value="TreeGrafter"/>
</dbReference>
<dbReference type="SUPFAM" id="SSF57850">
    <property type="entry name" value="RING/U-box"/>
    <property type="match status" value="3"/>
</dbReference>
<keyword evidence="6" id="KW-0963">Cytoplasm</keyword>
<evidence type="ECO:0000256" key="5">
    <source>
        <dbReference type="ARBA" id="ARBA00018601"/>
    </source>
</evidence>
<dbReference type="InterPro" id="IPR013083">
    <property type="entry name" value="Znf_RING/FYVE/PHD"/>
</dbReference>
<dbReference type="GO" id="GO:0031369">
    <property type="term" value="F:translation initiation factor binding"/>
    <property type="evidence" value="ECO:0007669"/>
    <property type="project" value="InterPro"/>
</dbReference>
<dbReference type="InterPro" id="IPR018957">
    <property type="entry name" value="Znf_C3HC4_RING-type"/>
</dbReference>
<evidence type="ECO:0000256" key="3">
    <source>
        <dbReference type="ARBA" id="ARBA00007878"/>
    </source>
</evidence>
<dbReference type="GO" id="GO:0005829">
    <property type="term" value="C:cytosol"/>
    <property type="evidence" value="ECO:0007669"/>
    <property type="project" value="UniProtKB-SubCell"/>
</dbReference>
<dbReference type="Pfam" id="PF01485">
    <property type="entry name" value="IBR"/>
    <property type="match status" value="1"/>
</dbReference>
<dbReference type="PROSITE" id="PS50089">
    <property type="entry name" value="ZF_RING_2"/>
    <property type="match status" value="1"/>
</dbReference>
<dbReference type="InterPro" id="IPR016024">
    <property type="entry name" value="ARM-type_fold"/>
</dbReference>
<dbReference type="EMBL" id="WNWQ01000242">
    <property type="protein sequence ID" value="KAE9973119.1"/>
    <property type="molecule type" value="Genomic_DNA"/>
</dbReference>
<comment type="subunit">
    <text evidence="18">Component of the translation initiation factor 2B (eIF2B) complex which is a heterodecamer of two sets of five different subunits: alpha, beta, gamma, delta and epsilon. Subunits alpha, beta and delta comprise a regulatory subcomplex and subunits epsilon and gamma comprise a catalytic subcomplex. Within the complex, the hexameric regulatory complex resides at the center, with the two heterodimeric catalytic subcomplexes bound on opposite sides.</text>
</comment>
<evidence type="ECO:0000256" key="19">
    <source>
        <dbReference type="PROSITE-ProRule" id="PRU00175"/>
    </source>
</evidence>
<dbReference type="InterPro" id="IPR045840">
    <property type="entry name" value="Ariadne"/>
</dbReference>
<keyword evidence="7" id="KW-0396">Initiation factor</keyword>
<evidence type="ECO:0000256" key="7">
    <source>
        <dbReference type="ARBA" id="ARBA00022540"/>
    </source>
</evidence>
<dbReference type="Gene3D" id="3.90.550.10">
    <property type="entry name" value="Spore Coat Polysaccharide Biosynthesis Protein SpsA, Chain A"/>
    <property type="match status" value="1"/>
</dbReference>
<dbReference type="PANTHER" id="PTHR45887">
    <property type="entry name" value="TRANSLATION INITIATION FACTOR EIF-2B SUBUNIT EPSILON"/>
    <property type="match status" value="1"/>
</dbReference>
<dbReference type="CDD" id="cd20356">
    <property type="entry name" value="Rcat_RBR_HHARI-like"/>
    <property type="match status" value="1"/>
</dbReference>
<evidence type="ECO:0000256" key="2">
    <source>
        <dbReference type="ARBA" id="ARBA00004514"/>
    </source>
</evidence>
<evidence type="ECO:0000256" key="11">
    <source>
        <dbReference type="ARBA" id="ARBA00022771"/>
    </source>
</evidence>
<feature type="region of interest" description="Disordered" evidence="20">
    <location>
        <begin position="730"/>
        <end position="853"/>
    </location>
</feature>
<evidence type="ECO:0000256" key="12">
    <source>
        <dbReference type="ARBA" id="ARBA00022786"/>
    </source>
</evidence>
<sequence length="1328" mass="150017">MAPKKKDSKNEEQQDEPPLQAVILSDTYETKFAPLTMDRPRILLQLCGTPIIEYTLNFLASNGVQEVFLYLPASHVDQVDEYIQNSKWQTTSSKSTSPFSRLELIRTTSTSVGDCLRDLDARGTMKGDFLVVYGDLISTLDITPALQQHKARRLANKDRIFTTVLTRAAGHDRAHGNYTPVFTIDPQSSRLLQYDQLLHSSSGSEHAMPLSAELFSDHQELDIMTGLTDTGIDICTVDVLALWQDSFDLQDPRRQFLKLALRDYELNNKTFYAHITESGYSARVRDLSSYKSVSNDLISRRAYPFVPEMNMLSNQEFKLYRNKNYREAGVILHRQAIAEKNSAIGQGTSIGADSVVTGSTIGRNCLIGRGVRIENSHIFDNTSVGDFTTIKDSIVAGEVVIGKRCEVLDRSLLSWSCRISDGISLKNKKITLQHSGPTEDSGYFNIVGDKGKGVEYRPEGDEVVDEDLGSVSDVDSISTLHSEDSDIDSEFEQRERTASFISVDSEHAQESREFDKEASENILDALNRGVEPENMLLELNSFRSSTNSSLDQVRRAVASGLWTYLNTQSFSPKKLKEEVEKNQELVRRFTLNTNDQVDFLVLLQKDAAKTGNPTLFRSLTFALASEDLVDAEGLKSWWESERSMETEALSSVRKPTEDVVQAVLKQAEESDESEEDESEEDDDMQRPRSSTTVLSHAQSYTLTTHLGTKQQPICPCSLTPVSVPNFATTAESSACPTTPPSSQPVSSSRDLLATQSLTTAPTTRKRKAEKDLAASQTHTKPPPAKKPQKKASPASPPPAPAILTPATETISMDSEDEFNSPQSSGDEGMADFDSDVSDQEMGSDDELEDFDDDAGFESQDKISKVQKKAFEVDFKVYSPNDIRRFQEKEIDEVKDLLGQPPENAAILLRRYRWNRERLLDAYMEKQMEVLDAAGLEEDESGHSKIQAVEGFMCDICCEDDAGMQTFALKCEHRFCVDCYKTYLANKIKDEGEAARIKCPGNNCNRVVDSRSLNTLVSGSLRDRYEELLTRTYVDDLENLKWCPSPNCVYAVDCKIKNRDLGRIVPTVKCDCDHQFCFGCAQNDHQPAPCGLVKKWMKKCEDDSETANWISANTKECPRCHSTIEKNGGCNHMTCRKCKHEFCWMCMGVWSEHGTSWYNCNRFEEKSGHEARSEQAKSRQSLERYLHYYNRYANHEQSAKLDKDIYIKTEKKMTQLQTTAAMSWIEVQFLERASQALQHCRQTLKWTYAFAFYLARNNQTEIFEDNQRDLEMAVENLSEMFEKPVDQLSGLRVEMMDKTSYCERRRVILLDDTAQNLKNGKWEFNTDLS</sequence>
<dbReference type="Pfam" id="PF19422">
    <property type="entry name" value="Ariadne"/>
    <property type="match status" value="1"/>
</dbReference>
<dbReference type="InterPro" id="IPR035543">
    <property type="entry name" value="eIF-2B_epsilon_N"/>
</dbReference>
<evidence type="ECO:0000259" key="21">
    <source>
        <dbReference type="PROSITE" id="PS50089"/>
    </source>
</evidence>
<feature type="region of interest" description="Disordered" evidence="20">
    <location>
        <begin position="665"/>
        <end position="695"/>
    </location>
</feature>
<feature type="domain" description="W2" evidence="22">
    <location>
        <begin position="508"/>
        <end position="674"/>
    </location>
</feature>
<dbReference type="FunFam" id="1.20.120.1750:FF:000007">
    <property type="entry name" value="RBR-type E3 ubiquitin transferase"/>
    <property type="match status" value="1"/>
</dbReference>
<evidence type="ECO:0000256" key="9">
    <source>
        <dbReference type="ARBA" id="ARBA00022723"/>
    </source>
</evidence>
<keyword evidence="11 19" id="KW-0863">Zinc-finger</keyword>
<evidence type="ECO:0000259" key="23">
    <source>
        <dbReference type="PROSITE" id="PS51873"/>
    </source>
</evidence>
<feature type="domain" description="RING-type" evidence="23">
    <location>
        <begin position="949"/>
        <end position="1163"/>
    </location>
</feature>
<dbReference type="GO" id="GO:0005085">
    <property type="term" value="F:guanyl-nucleotide exchange factor activity"/>
    <property type="evidence" value="ECO:0007669"/>
    <property type="project" value="InterPro"/>
</dbReference>
<evidence type="ECO:0000256" key="20">
    <source>
        <dbReference type="SAM" id="MobiDB-lite"/>
    </source>
</evidence>
<feature type="compositionally biased region" description="Polar residues" evidence="20">
    <location>
        <begin position="753"/>
        <end position="762"/>
    </location>
</feature>
<dbReference type="Pfam" id="PF00483">
    <property type="entry name" value="NTP_transferase"/>
    <property type="match status" value="1"/>
</dbReference>
<dbReference type="InterPro" id="IPR005835">
    <property type="entry name" value="NTP_transferase_dom"/>
</dbReference>
<comment type="similarity">
    <text evidence="3">Belongs to the eIF-2B gamma/epsilon subunits family.</text>
</comment>
<evidence type="ECO:0000256" key="18">
    <source>
        <dbReference type="ARBA" id="ARBA00046432"/>
    </source>
</evidence>
<dbReference type="InterPro" id="IPR051956">
    <property type="entry name" value="eIF2B_epsilon"/>
</dbReference>
<dbReference type="SUPFAM" id="SSF48371">
    <property type="entry name" value="ARM repeat"/>
    <property type="match status" value="1"/>
</dbReference>
<feature type="domain" description="RING-type" evidence="21">
    <location>
        <begin position="953"/>
        <end position="999"/>
    </location>
</feature>
<dbReference type="InterPro" id="IPR044123">
    <property type="entry name" value="W2_eIF2B_epsilon"/>
</dbReference>
<evidence type="ECO:0000256" key="13">
    <source>
        <dbReference type="ARBA" id="ARBA00022833"/>
    </source>
</evidence>
<dbReference type="InterPro" id="IPR003307">
    <property type="entry name" value="W2_domain"/>
</dbReference>
<dbReference type="SMART" id="SM00184">
    <property type="entry name" value="RING"/>
    <property type="match status" value="3"/>
</dbReference>
<dbReference type="PROSITE" id="PS51363">
    <property type="entry name" value="W2"/>
    <property type="match status" value="1"/>
</dbReference>
<dbReference type="Gene3D" id="1.20.120.1750">
    <property type="match status" value="1"/>
</dbReference>